<dbReference type="AlphaFoldDB" id="A0A7D4T902"/>
<evidence type="ECO:0000313" key="20">
    <source>
        <dbReference type="EMBL" id="QKI88186.1"/>
    </source>
</evidence>
<dbReference type="RefSeq" id="WP_173283778.1">
    <property type="nucleotide sequence ID" value="NZ_CP054020.1"/>
</dbReference>
<evidence type="ECO:0000256" key="1">
    <source>
        <dbReference type="ARBA" id="ARBA00000111"/>
    </source>
</evidence>
<dbReference type="GO" id="GO:0005509">
    <property type="term" value="F:calcium ion binding"/>
    <property type="evidence" value="ECO:0007669"/>
    <property type="project" value="TreeGrafter"/>
</dbReference>
<accession>A0A7D4T902</accession>
<evidence type="ECO:0000256" key="18">
    <source>
        <dbReference type="PIRSR" id="PIRSR603187-2"/>
    </source>
</evidence>
<gene>
    <name evidence="20" type="ORF">HQN79_00660</name>
</gene>
<feature type="binding site" description="in dimeric form" evidence="18">
    <location>
        <position position="177"/>
    </location>
    <ligand>
        <name>Ca(2+)</name>
        <dbReference type="ChEBI" id="CHEBI:29108"/>
        <label>1</label>
    </ligand>
</feature>
<keyword evidence="15 19" id="KW-0443">Lipid metabolism</keyword>
<dbReference type="EC" id="3.1.1.32" evidence="5 19"/>
<comment type="similarity">
    <text evidence="3 19">Belongs to the phospholipase A1 family.</text>
</comment>
<evidence type="ECO:0000256" key="13">
    <source>
        <dbReference type="ARBA" id="ARBA00022837"/>
    </source>
</evidence>
<evidence type="ECO:0000256" key="16">
    <source>
        <dbReference type="ARBA" id="ARBA00023136"/>
    </source>
</evidence>
<dbReference type="PRINTS" id="PR01486">
    <property type="entry name" value="PHPHLIPASEA1"/>
</dbReference>
<dbReference type="Pfam" id="PF02253">
    <property type="entry name" value="PLA1"/>
    <property type="match status" value="1"/>
</dbReference>
<evidence type="ECO:0000256" key="9">
    <source>
        <dbReference type="ARBA" id="ARBA00022692"/>
    </source>
</evidence>
<dbReference type="GO" id="GO:0016042">
    <property type="term" value="P:lipid catabolic process"/>
    <property type="evidence" value="ECO:0007669"/>
    <property type="project" value="UniProtKB-KW"/>
</dbReference>
<dbReference type="KEGG" id="txa:HQN79_00660"/>
<comment type="function">
    <text evidence="19">Hydrolysis of phosphatidylcholine with phospholipase A2 (EC 3.1.1.4) and phospholipase A1 (EC 3.1.1.32) activities.</text>
</comment>
<protein>
    <recommendedName>
        <fullName evidence="7 19">Phospholipase A1</fullName>
        <ecNumber evidence="5 19">3.1.1.32</ecNumber>
        <ecNumber evidence="6 19">3.1.1.4</ecNumber>
    </recommendedName>
    <alternativeName>
        <fullName evidence="19">Phosphatidylcholine 1-acylhydrolase</fullName>
    </alternativeName>
</protein>
<name>A0A7D4T902_9GAMM</name>
<evidence type="ECO:0000256" key="4">
    <source>
        <dbReference type="ARBA" id="ARBA00011702"/>
    </source>
</evidence>
<reference evidence="20 21" key="1">
    <citation type="submission" date="2020-05" db="EMBL/GenBank/DDBJ databases">
        <title>Thiomicrorhabdus sediminis sp.nov. and Thiomicrorhabdus xiamenensis sp.nov., novel sulfur-oxidizing bacteria isolated from coastal sediment.</title>
        <authorList>
            <person name="Liu X."/>
        </authorList>
    </citation>
    <scope>NUCLEOTIDE SEQUENCE [LARGE SCALE GENOMIC DNA]</scope>
    <source>
        <strain evidence="20 21">G2</strain>
    </source>
</reference>
<dbReference type="Gene3D" id="2.40.230.10">
    <property type="entry name" value="Phospholipase A1"/>
    <property type="match status" value="1"/>
</dbReference>
<evidence type="ECO:0000256" key="10">
    <source>
        <dbReference type="ARBA" id="ARBA00022723"/>
    </source>
</evidence>
<keyword evidence="12 19" id="KW-0378">Hydrolase</keyword>
<evidence type="ECO:0000256" key="14">
    <source>
        <dbReference type="ARBA" id="ARBA00022963"/>
    </source>
</evidence>
<evidence type="ECO:0000256" key="7">
    <source>
        <dbReference type="ARBA" id="ARBA00021726"/>
    </source>
</evidence>
<evidence type="ECO:0000256" key="17">
    <source>
        <dbReference type="ARBA" id="ARBA00023237"/>
    </source>
</evidence>
<dbReference type="GO" id="GO:0009279">
    <property type="term" value="C:cell outer membrane"/>
    <property type="evidence" value="ECO:0007669"/>
    <property type="project" value="UniProtKB-SubCell"/>
</dbReference>
<dbReference type="PANTHER" id="PTHR40457">
    <property type="entry name" value="PHOSPHOLIPASE A1"/>
    <property type="match status" value="1"/>
</dbReference>
<keyword evidence="13 18" id="KW-0106">Calcium</keyword>
<evidence type="ECO:0000313" key="21">
    <source>
        <dbReference type="Proteomes" id="UP000504724"/>
    </source>
</evidence>
<evidence type="ECO:0000256" key="15">
    <source>
        <dbReference type="ARBA" id="ARBA00023098"/>
    </source>
</evidence>
<keyword evidence="9" id="KW-0812">Transmembrane</keyword>
<evidence type="ECO:0000256" key="12">
    <source>
        <dbReference type="ARBA" id="ARBA00022801"/>
    </source>
</evidence>
<evidence type="ECO:0000256" key="19">
    <source>
        <dbReference type="RuleBase" id="RU366027"/>
    </source>
</evidence>
<comment type="subunit">
    <text evidence="4 19">Homodimer; dimerization is reversible, and the dimeric form is the active one.</text>
</comment>
<keyword evidence="16" id="KW-0472">Membrane</keyword>
<evidence type="ECO:0000256" key="11">
    <source>
        <dbReference type="ARBA" id="ARBA00022729"/>
    </source>
</evidence>
<evidence type="ECO:0000256" key="8">
    <source>
        <dbReference type="ARBA" id="ARBA00022452"/>
    </source>
</evidence>
<keyword evidence="21" id="KW-1185">Reference proteome</keyword>
<sequence>MRVFTLNLKSRSAQNWTGVTRILPLGLLCLTLNSYAQEPVQDSVSYLDYTSCLQKALLSEDDTTTLGDIRNRCRQVDQPKPLSSRKLNEEVTEQNPFVLTPHRLNYALLSHYANGVNEAPFEEQAGKTLAYHDEEVQFQLSFKFPLYKDLVLFDKSFDFYAAYTNRSFWQFFDDKDSIPFRETNHEPEVWVEWDADFDFPFEFNLHKLMLGGQSPVKWPDQHSVTRLEPDFSAGLPATQKQLPEF</sequence>
<evidence type="ECO:0000256" key="6">
    <source>
        <dbReference type="ARBA" id="ARBA00013278"/>
    </source>
</evidence>
<evidence type="ECO:0000256" key="5">
    <source>
        <dbReference type="ARBA" id="ARBA00013179"/>
    </source>
</evidence>
<evidence type="ECO:0000256" key="2">
    <source>
        <dbReference type="ARBA" id="ARBA00001604"/>
    </source>
</evidence>
<comment type="subcellular location">
    <subcellularLocation>
        <location evidence="19">Cell outer membrane</location>
        <topology evidence="19">Multi-pass membrane protein</topology>
    </subcellularLocation>
    <text evidence="19">One of the very few enzymes located there.</text>
</comment>
<organism evidence="20 21">
    <name type="scientific">Thiomicrorhabdus xiamenensis</name>
    <dbReference type="NCBI Taxonomy" id="2739063"/>
    <lineage>
        <taxon>Bacteria</taxon>
        <taxon>Pseudomonadati</taxon>
        <taxon>Pseudomonadota</taxon>
        <taxon>Gammaproteobacteria</taxon>
        <taxon>Thiotrichales</taxon>
        <taxon>Piscirickettsiaceae</taxon>
        <taxon>Thiomicrorhabdus</taxon>
    </lineage>
</organism>
<dbReference type="GO" id="GO:0008970">
    <property type="term" value="F:phospholipase A1 activity"/>
    <property type="evidence" value="ECO:0007669"/>
    <property type="project" value="UniProtKB-EC"/>
</dbReference>
<keyword evidence="10 18" id="KW-0479">Metal-binding</keyword>
<keyword evidence="14 19" id="KW-0442">Lipid degradation</keyword>
<dbReference type="SUPFAM" id="SSF56931">
    <property type="entry name" value="Outer membrane phospholipase A (OMPLA)"/>
    <property type="match status" value="1"/>
</dbReference>
<keyword evidence="8" id="KW-1134">Transmembrane beta strand</keyword>
<dbReference type="EMBL" id="CP054020">
    <property type="protein sequence ID" value="QKI88186.1"/>
    <property type="molecule type" value="Genomic_DNA"/>
</dbReference>
<keyword evidence="17 19" id="KW-0998">Cell outer membrane</keyword>
<evidence type="ECO:0000256" key="3">
    <source>
        <dbReference type="ARBA" id="ARBA00010525"/>
    </source>
</evidence>
<comment type="catalytic activity">
    <reaction evidence="1 19">
        <text>a 1,2-diacyl-sn-glycero-3-phosphocholine + H2O = a 2-acyl-sn-glycero-3-phosphocholine + a fatty acid + H(+)</text>
        <dbReference type="Rhea" id="RHEA:18689"/>
        <dbReference type="ChEBI" id="CHEBI:15377"/>
        <dbReference type="ChEBI" id="CHEBI:15378"/>
        <dbReference type="ChEBI" id="CHEBI:28868"/>
        <dbReference type="ChEBI" id="CHEBI:57643"/>
        <dbReference type="ChEBI" id="CHEBI:57875"/>
        <dbReference type="EC" id="3.1.1.32"/>
    </reaction>
</comment>
<dbReference type="InterPro" id="IPR036541">
    <property type="entry name" value="PLipase_A1_sf"/>
</dbReference>
<comment type="cofactor">
    <cofactor evidence="19">
        <name>Ca(2+)</name>
        <dbReference type="ChEBI" id="CHEBI:29108"/>
    </cofactor>
    <text evidence="19">Binds 1 Ca(2+) ion per monomer. In the dimeric form the Ca(2+) is bound by different amino acids with binding of each Ca(2+) shared with ligands coming from each monomer. The Ca(2+) ion may have a role in catalysis.</text>
</comment>
<dbReference type="Proteomes" id="UP000504724">
    <property type="component" value="Chromosome"/>
</dbReference>
<dbReference type="GO" id="GO:0004623">
    <property type="term" value="F:phospholipase A2 activity"/>
    <property type="evidence" value="ECO:0007669"/>
    <property type="project" value="UniProtKB-EC"/>
</dbReference>
<comment type="catalytic activity">
    <reaction evidence="2 19">
        <text>a 1,2-diacyl-sn-glycero-3-phosphocholine + H2O = a 1-acyl-sn-glycero-3-phosphocholine + a fatty acid + H(+)</text>
        <dbReference type="Rhea" id="RHEA:15801"/>
        <dbReference type="ChEBI" id="CHEBI:15377"/>
        <dbReference type="ChEBI" id="CHEBI:15378"/>
        <dbReference type="ChEBI" id="CHEBI:28868"/>
        <dbReference type="ChEBI" id="CHEBI:57643"/>
        <dbReference type="ChEBI" id="CHEBI:58168"/>
        <dbReference type="EC" id="3.1.1.4"/>
    </reaction>
</comment>
<proteinExistence type="inferred from homology"/>
<dbReference type="EC" id="3.1.1.4" evidence="6 19"/>
<dbReference type="PANTHER" id="PTHR40457:SF1">
    <property type="entry name" value="PHOSPHOLIPASE A1"/>
    <property type="match status" value="1"/>
</dbReference>
<dbReference type="InterPro" id="IPR003187">
    <property type="entry name" value="PLipase_A1"/>
</dbReference>
<keyword evidence="11" id="KW-0732">Signal</keyword>